<proteinExistence type="predicted"/>
<dbReference type="Proteomes" id="UP000502677">
    <property type="component" value="Chromosome"/>
</dbReference>
<evidence type="ECO:0000313" key="2">
    <source>
        <dbReference type="Proteomes" id="UP000502677"/>
    </source>
</evidence>
<organism evidence="1 2">
    <name type="scientific">Leucobacter viscericola</name>
    <dbReference type="NCBI Taxonomy" id="2714935"/>
    <lineage>
        <taxon>Bacteria</taxon>
        <taxon>Bacillati</taxon>
        <taxon>Actinomycetota</taxon>
        <taxon>Actinomycetes</taxon>
        <taxon>Micrococcales</taxon>
        <taxon>Microbacteriaceae</taxon>
        <taxon>Leucobacter</taxon>
    </lineage>
</organism>
<evidence type="ECO:0000313" key="1">
    <source>
        <dbReference type="EMBL" id="QIK63221.1"/>
    </source>
</evidence>
<dbReference type="RefSeq" id="WP_166291084.1">
    <property type="nucleotide sequence ID" value="NZ_CP049863.1"/>
</dbReference>
<dbReference type="InterPro" id="IPR025629">
    <property type="entry name" value="DUF4287"/>
</dbReference>
<gene>
    <name evidence="1" type="ORF">G7068_08435</name>
</gene>
<dbReference type="AlphaFoldDB" id="A0A6G7XFS4"/>
<accession>A0A6G7XFS4</accession>
<reference evidence="1 2" key="1">
    <citation type="submission" date="2020-03" db="EMBL/GenBank/DDBJ databases">
        <title>Leucobacter sp. nov., isolated from beetles.</title>
        <authorList>
            <person name="Hyun D.-W."/>
            <person name="Bae J.-W."/>
        </authorList>
    </citation>
    <scope>NUCLEOTIDE SEQUENCE [LARGE SCALE GENOMIC DNA]</scope>
    <source>
        <strain evidence="1 2">HDW9C</strain>
    </source>
</reference>
<dbReference type="EMBL" id="CP049863">
    <property type="protein sequence ID" value="QIK63221.1"/>
    <property type="molecule type" value="Genomic_DNA"/>
</dbReference>
<sequence length="83" mass="9122">MSTNRVQAPDITPGEKIKGPASYFPSITEKYGEPIQHWLDIAADEVSKGKRHSEVVTMLKETYGMGHGHANAVVGYVRAKLEP</sequence>
<protein>
    <submittedName>
        <fullName evidence="1">DUF4287 domain-containing protein</fullName>
    </submittedName>
</protein>
<dbReference type="Pfam" id="PF14117">
    <property type="entry name" value="DUF4287"/>
    <property type="match status" value="1"/>
</dbReference>
<name>A0A6G7XFS4_9MICO</name>
<keyword evidence="2" id="KW-1185">Reference proteome</keyword>
<dbReference type="KEGG" id="lvi:G7068_08435"/>